<evidence type="ECO:0000256" key="2">
    <source>
        <dbReference type="SAM" id="MobiDB-lite"/>
    </source>
</evidence>
<feature type="coiled-coil region" evidence="1">
    <location>
        <begin position="167"/>
        <end position="204"/>
    </location>
</feature>
<dbReference type="Pfam" id="PF20305">
    <property type="entry name" value="pYEATS"/>
    <property type="match status" value="1"/>
</dbReference>
<feature type="domain" description="Prokaryotic YEATS" evidence="4">
    <location>
        <begin position="280"/>
        <end position="352"/>
    </location>
</feature>
<dbReference type="EMBL" id="SOZE01000011">
    <property type="protein sequence ID" value="TFF37267.1"/>
    <property type="molecule type" value="Genomic_DNA"/>
</dbReference>
<dbReference type="AlphaFoldDB" id="A0A4Y8SFE3"/>
<dbReference type="RefSeq" id="WP_133231302.1">
    <property type="nucleotide sequence ID" value="NZ_SOZE01000011.1"/>
</dbReference>
<accession>A0A4Y8SFE3</accession>
<comment type="caution">
    <text evidence="5">The sequence shown here is derived from an EMBL/GenBank/DDBJ whole genome shotgun (WGS) entry which is preliminary data.</text>
</comment>
<dbReference type="InterPro" id="IPR046888">
    <property type="entry name" value="pYEATS"/>
</dbReference>
<keyword evidence="6" id="KW-1185">Reference proteome</keyword>
<evidence type="ECO:0000259" key="3">
    <source>
        <dbReference type="Pfam" id="PF20303"/>
    </source>
</evidence>
<sequence length="365" mass="39822">MSLYFILIIMLFAGVIGGLTNSVLSANINPDTGNQIQSTGRCILIGVGATILVPLFLQIAQSNLLDNIHGDWHVADTLARVASKAPVAKVAKPESGTTTDTVKDSKGKDTSGKSAVVDKPDSKTTVTIKDNGLKAYLIFMGYCFLAAAAGPRFINNLIDGVIKDKQIDKLAKKNAEVTAQKDQVVAEKDKVVEQKNEIEKKQELQTIENRVLAERDESSALRTVSLEPASNKNAVKYIKPQIGPVTVKEDPQKGRFGGKSENNGRALKASVIKSSIPEFYNVSIWVESTDETRPLDTDVMFYLHDSFRPAVYTIKPKEFRNDKAMDAGILSYGAFTVGVVTDNGETLLELDLADDAGFPPEFRRR</sequence>
<dbReference type="OrthoDB" id="1257168at2"/>
<reference evidence="5 6" key="1">
    <citation type="journal article" date="2017" name="Int. J. Syst. Evol. Microbiol.">
        <title>Mucilaginibacterpsychrotolerans sp. nov., isolated from peatlands.</title>
        <authorList>
            <person name="Deng Y."/>
            <person name="Shen L."/>
            <person name="Xu B."/>
            <person name="Liu Y."/>
            <person name="Gu Z."/>
            <person name="Liu H."/>
            <person name="Zhou Y."/>
        </authorList>
    </citation>
    <scope>NUCLEOTIDE SEQUENCE [LARGE SCALE GENOMIC DNA]</scope>
    <source>
        <strain evidence="5 6">NH7-4</strain>
    </source>
</reference>
<gene>
    <name evidence="5" type="ORF">E2R66_12585</name>
</gene>
<dbReference type="Proteomes" id="UP000297540">
    <property type="component" value="Unassembled WGS sequence"/>
</dbReference>
<name>A0A4Y8SFE3_9SPHI</name>
<keyword evidence="1" id="KW-0175">Coiled coil</keyword>
<evidence type="ECO:0000313" key="6">
    <source>
        <dbReference type="Proteomes" id="UP000297540"/>
    </source>
</evidence>
<dbReference type="Pfam" id="PF20303">
    <property type="entry name" value="YLATT"/>
    <property type="match status" value="1"/>
</dbReference>
<protein>
    <submittedName>
        <fullName evidence="5">Uncharacterized protein</fullName>
    </submittedName>
</protein>
<feature type="domain" description="YEATS-Like-Associating Three TM" evidence="3">
    <location>
        <begin position="4"/>
        <end position="71"/>
    </location>
</feature>
<feature type="compositionally biased region" description="Basic and acidic residues" evidence="2">
    <location>
        <begin position="101"/>
        <end position="118"/>
    </location>
</feature>
<evidence type="ECO:0000256" key="1">
    <source>
        <dbReference type="SAM" id="Coils"/>
    </source>
</evidence>
<dbReference type="InterPro" id="IPR046890">
    <property type="entry name" value="YLATT"/>
</dbReference>
<feature type="region of interest" description="Disordered" evidence="2">
    <location>
        <begin position="90"/>
        <end position="118"/>
    </location>
</feature>
<proteinExistence type="predicted"/>
<evidence type="ECO:0000313" key="5">
    <source>
        <dbReference type="EMBL" id="TFF37267.1"/>
    </source>
</evidence>
<evidence type="ECO:0000259" key="4">
    <source>
        <dbReference type="Pfam" id="PF20305"/>
    </source>
</evidence>
<organism evidence="5 6">
    <name type="scientific">Mucilaginibacter psychrotolerans</name>
    <dbReference type="NCBI Taxonomy" id="1524096"/>
    <lineage>
        <taxon>Bacteria</taxon>
        <taxon>Pseudomonadati</taxon>
        <taxon>Bacteroidota</taxon>
        <taxon>Sphingobacteriia</taxon>
        <taxon>Sphingobacteriales</taxon>
        <taxon>Sphingobacteriaceae</taxon>
        <taxon>Mucilaginibacter</taxon>
    </lineage>
</organism>